<evidence type="ECO:0000256" key="3">
    <source>
        <dbReference type="ARBA" id="ARBA00004629"/>
    </source>
</evidence>
<dbReference type="GO" id="GO:0051301">
    <property type="term" value="P:cell division"/>
    <property type="evidence" value="ECO:0007669"/>
    <property type="project" value="UniProtKB-KW"/>
</dbReference>
<keyword evidence="18" id="KW-1185">Reference proteome</keyword>
<keyword evidence="9" id="KW-0493">Microtubule</keyword>
<dbReference type="eggNOG" id="ENOG502S890">
    <property type="taxonomic scope" value="Eukaryota"/>
</dbReference>
<dbReference type="GO" id="GO:0072686">
    <property type="term" value="C:mitotic spindle"/>
    <property type="evidence" value="ECO:0007669"/>
    <property type="project" value="InterPro"/>
</dbReference>
<evidence type="ECO:0000256" key="4">
    <source>
        <dbReference type="ARBA" id="ARBA00009754"/>
    </source>
</evidence>
<keyword evidence="8" id="KW-0132">Cell division</keyword>
<evidence type="ECO:0000256" key="7">
    <source>
        <dbReference type="ARBA" id="ARBA00022490"/>
    </source>
</evidence>
<keyword evidence="11" id="KW-0995">Kinetochore</keyword>
<dbReference type="EMBL" id="CR382137">
    <property type="protein sequence ID" value="CAR65750.1"/>
    <property type="molecule type" value="Genomic_DNA"/>
</dbReference>
<dbReference type="Proteomes" id="UP000000599">
    <property type="component" value="Chromosome E"/>
</dbReference>
<dbReference type="GeneID" id="8998647"/>
<keyword evidence="12" id="KW-0206">Cytoskeleton</keyword>
<keyword evidence="6" id="KW-0158">Chromosome</keyword>
<keyword evidence="13" id="KW-0539">Nucleus</keyword>
<evidence type="ECO:0000256" key="5">
    <source>
        <dbReference type="ARBA" id="ARBA00020259"/>
    </source>
</evidence>
<protein>
    <recommendedName>
        <fullName evidence="5">DASH complex subunit DAD4</fullName>
    </recommendedName>
    <alternativeName>
        <fullName evidence="16">Outer kinetochore protein DAD4</fullName>
    </alternativeName>
</protein>
<dbReference type="OMA" id="SQMWANY"/>
<proteinExistence type="inferred from homology"/>
<accession>B5RTT8</accession>
<comment type="similarity">
    <text evidence="4">Belongs to the DASH complex DAD4 family.</text>
</comment>
<gene>
    <name evidence="17" type="ordered locus">DEHA2E03498g</name>
</gene>
<name>B5RTT8_DEBHA</name>
<dbReference type="Pfam" id="PF08650">
    <property type="entry name" value="DASH_Dad4"/>
    <property type="match status" value="1"/>
</dbReference>
<comment type="subcellular location">
    <subcellularLocation>
        <location evidence="3">Chromosome</location>
        <location evidence="3">Centromere</location>
        <location evidence="3">Kinetochore</location>
    </subcellularLocation>
    <subcellularLocation>
        <location evidence="2">Cytoplasm</location>
        <location evidence="2">Cytoskeleton</location>
        <location evidence="2">Spindle</location>
    </subcellularLocation>
    <subcellularLocation>
        <location evidence="1">Nucleus</location>
    </subcellularLocation>
</comment>
<dbReference type="PANTHER" id="PTHR28222:SF1">
    <property type="entry name" value="DASH COMPLEX SUBUNIT DAD4"/>
    <property type="match status" value="1"/>
</dbReference>
<evidence type="ECO:0000256" key="16">
    <source>
        <dbReference type="ARBA" id="ARBA00030569"/>
    </source>
</evidence>
<evidence type="ECO:0000256" key="15">
    <source>
        <dbReference type="ARBA" id="ARBA00023328"/>
    </source>
</evidence>
<evidence type="ECO:0000256" key="13">
    <source>
        <dbReference type="ARBA" id="ARBA00023242"/>
    </source>
</evidence>
<dbReference type="PANTHER" id="PTHR28222">
    <property type="entry name" value="DASH COMPLEX SUBUNIT DAD4"/>
    <property type="match status" value="1"/>
</dbReference>
<dbReference type="VEuPathDB" id="FungiDB:DEHA2E03498g"/>
<keyword evidence="15" id="KW-0137">Centromere</keyword>
<dbReference type="FunCoup" id="B5RTT8">
    <property type="interactions" value="20"/>
</dbReference>
<evidence type="ECO:0000256" key="11">
    <source>
        <dbReference type="ARBA" id="ARBA00022838"/>
    </source>
</evidence>
<dbReference type="GO" id="GO:0008608">
    <property type="term" value="P:attachment of spindle microtubules to kinetochore"/>
    <property type="evidence" value="ECO:0007669"/>
    <property type="project" value="InterPro"/>
</dbReference>
<evidence type="ECO:0000313" key="17">
    <source>
        <dbReference type="EMBL" id="CAR65750.1"/>
    </source>
</evidence>
<evidence type="ECO:0000256" key="6">
    <source>
        <dbReference type="ARBA" id="ARBA00022454"/>
    </source>
</evidence>
<dbReference type="RefSeq" id="XP_002770404.1">
    <property type="nucleotide sequence ID" value="XM_002770358.1"/>
</dbReference>
<dbReference type="OrthoDB" id="5516652at2759"/>
<reference evidence="17 18" key="1">
    <citation type="journal article" date="2004" name="Nature">
        <title>Genome evolution in yeasts.</title>
        <authorList>
            <consortium name="Genolevures"/>
            <person name="Dujon B."/>
            <person name="Sherman D."/>
            <person name="Fischer G."/>
            <person name="Durrens P."/>
            <person name="Casaregola S."/>
            <person name="Lafontaine I."/>
            <person name="de Montigny J."/>
            <person name="Marck C."/>
            <person name="Neuveglise C."/>
            <person name="Talla E."/>
            <person name="Goffard N."/>
            <person name="Frangeul L."/>
            <person name="Aigle M."/>
            <person name="Anthouard V."/>
            <person name="Babour A."/>
            <person name="Barbe V."/>
            <person name="Barnay S."/>
            <person name="Blanchin S."/>
            <person name="Beckerich J.M."/>
            <person name="Beyne E."/>
            <person name="Bleykasten C."/>
            <person name="Boisrame A."/>
            <person name="Boyer J."/>
            <person name="Cattolico L."/>
            <person name="Confanioleri F."/>
            <person name="de Daruvar A."/>
            <person name="Despons L."/>
            <person name="Fabre E."/>
            <person name="Fairhead C."/>
            <person name="Ferry-Dumazet H."/>
            <person name="Groppi A."/>
            <person name="Hantraye F."/>
            <person name="Hennequin C."/>
            <person name="Jauniaux N."/>
            <person name="Joyet P."/>
            <person name="Kachouri R."/>
            <person name="Kerrest A."/>
            <person name="Koszul R."/>
            <person name="Lemaire M."/>
            <person name="Lesur I."/>
            <person name="Ma L."/>
            <person name="Muller H."/>
            <person name="Nicaud J.M."/>
            <person name="Nikolski M."/>
            <person name="Oztas S."/>
            <person name="Ozier-Kalogeropoulos O."/>
            <person name="Pellenz S."/>
            <person name="Potier S."/>
            <person name="Richard G.F."/>
            <person name="Straub M.L."/>
            <person name="Suleau A."/>
            <person name="Swennene D."/>
            <person name="Tekaia F."/>
            <person name="Wesolowski-Louvel M."/>
            <person name="Westhof E."/>
            <person name="Wirth B."/>
            <person name="Zeniou-Meyer M."/>
            <person name="Zivanovic I."/>
            <person name="Bolotin-Fukuhara M."/>
            <person name="Thierry A."/>
            <person name="Bouchier C."/>
            <person name="Caudron B."/>
            <person name="Scarpelli C."/>
            <person name="Gaillardin C."/>
            <person name="Weissenbach J."/>
            <person name="Wincker P."/>
            <person name="Souciet J.L."/>
        </authorList>
    </citation>
    <scope>NUCLEOTIDE SEQUENCE [LARGE SCALE GENOMIC DNA]</scope>
    <source>
        <strain evidence="18">ATCC 36239 / CBS 767 / BCRC 21394 / JCM 1990 / NBRC 0083 / IGC 2968</strain>
    </source>
</reference>
<dbReference type="GO" id="GO:0005874">
    <property type="term" value="C:microtubule"/>
    <property type="evidence" value="ECO:0007669"/>
    <property type="project" value="UniProtKB-KW"/>
</dbReference>
<evidence type="ECO:0000256" key="8">
    <source>
        <dbReference type="ARBA" id="ARBA00022618"/>
    </source>
</evidence>
<keyword evidence="7" id="KW-0963">Cytoplasm</keyword>
<organism evidence="17 18">
    <name type="scientific">Debaryomyces hansenii (strain ATCC 36239 / CBS 767 / BCRC 21394 / JCM 1990 / NBRC 0083 / IGC 2968)</name>
    <name type="common">Yeast</name>
    <name type="synonym">Torulaspora hansenii</name>
    <dbReference type="NCBI Taxonomy" id="284592"/>
    <lineage>
        <taxon>Eukaryota</taxon>
        <taxon>Fungi</taxon>
        <taxon>Dikarya</taxon>
        <taxon>Ascomycota</taxon>
        <taxon>Saccharomycotina</taxon>
        <taxon>Pichiomycetes</taxon>
        <taxon>Debaryomycetaceae</taxon>
        <taxon>Debaryomyces</taxon>
    </lineage>
</organism>
<evidence type="ECO:0000313" key="18">
    <source>
        <dbReference type="Proteomes" id="UP000000599"/>
    </source>
</evidence>
<evidence type="ECO:0000256" key="10">
    <source>
        <dbReference type="ARBA" id="ARBA00022776"/>
    </source>
</evidence>
<dbReference type="InParanoid" id="B5RTT8"/>
<evidence type="ECO:0000256" key="12">
    <source>
        <dbReference type="ARBA" id="ARBA00023212"/>
    </source>
</evidence>
<evidence type="ECO:0000256" key="2">
    <source>
        <dbReference type="ARBA" id="ARBA00004186"/>
    </source>
</evidence>
<dbReference type="InterPro" id="IPR013959">
    <property type="entry name" value="DASH_Dad4"/>
</dbReference>
<sequence>MENPHEQVQNALLSRIISNMENLNESIVTMNKSLQDINRGNMDTEMVAQMWENYSKNSEFNLEATGQKKDPI</sequence>
<dbReference type="GO" id="GO:0042729">
    <property type="term" value="C:DASH complex"/>
    <property type="evidence" value="ECO:0007669"/>
    <property type="project" value="EnsemblFungi"/>
</dbReference>
<evidence type="ECO:0000256" key="14">
    <source>
        <dbReference type="ARBA" id="ARBA00023306"/>
    </source>
</evidence>
<dbReference type="HOGENOM" id="CLU_177920_1_1_1"/>
<dbReference type="STRING" id="284592.B5RTT8"/>
<evidence type="ECO:0000256" key="9">
    <source>
        <dbReference type="ARBA" id="ARBA00022701"/>
    </source>
</evidence>
<keyword evidence="14" id="KW-0131">Cell cycle</keyword>
<dbReference type="KEGG" id="dha:DEHA2E03498g"/>
<keyword evidence="10" id="KW-0498">Mitosis</keyword>
<evidence type="ECO:0000256" key="1">
    <source>
        <dbReference type="ARBA" id="ARBA00004123"/>
    </source>
</evidence>
<dbReference type="AlphaFoldDB" id="B5RTT8"/>